<feature type="domain" description="DUF6455" evidence="1">
    <location>
        <begin position="1"/>
        <end position="82"/>
    </location>
</feature>
<dbReference type="InterPro" id="IPR045601">
    <property type="entry name" value="DUF6455"/>
</dbReference>
<dbReference type="EMBL" id="CYPS01000067">
    <property type="protein sequence ID" value="CUH45684.1"/>
    <property type="molecule type" value="Genomic_DNA"/>
</dbReference>
<dbReference type="Pfam" id="PF20056">
    <property type="entry name" value="DUF6455"/>
    <property type="match status" value="1"/>
</dbReference>
<evidence type="ECO:0000313" key="2">
    <source>
        <dbReference type="EMBL" id="CUH45684.1"/>
    </source>
</evidence>
<organism evidence="2 3">
    <name type="scientific">Ruegeria atlantica</name>
    <dbReference type="NCBI Taxonomy" id="81569"/>
    <lineage>
        <taxon>Bacteria</taxon>
        <taxon>Pseudomonadati</taxon>
        <taxon>Pseudomonadota</taxon>
        <taxon>Alphaproteobacteria</taxon>
        <taxon>Rhodobacterales</taxon>
        <taxon>Roseobacteraceae</taxon>
        <taxon>Ruegeria</taxon>
    </lineage>
</organism>
<evidence type="ECO:0000313" key="3">
    <source>
        <dbReference type="Proteomes" id="UP000050786"/>
    </source>
</evidence>
<dbReference type="RefSeq" id="WP_058275568.1">
    <property type="nucleotide sequence ID" value="NZ_CYPS01000067.1"/>
</dbReference>
<name>A0A0N7LPN1_9RHOB</name>
<protein>
    <recommendedName>
        <fullName evidence="1">DUF6455 domain-containing protein</fullName>
    </recommendedName>
</protein>
<dbReference type="AlphaFoldDB" id="A0A0N7LPN1"/>
<reference evidence="3" key="1">
    <citation type="submission" date="2015-09" db="EMBL/GenBank/DDBJ databases">
        <authorList>
            <person name="Rodrigo-Torres L."/>
            <person name="Arahal D.R."/>
        </authorList>
    </citation>
    <scope>NUCLEOTIDE SEQUENCE [LARGE SCALE GENOMIC DNA]</scope>
    <source>
        <strain evidence="3">CECT 4293</strain>
    </source>
</reference>
<accession>A0A0N7LPN1</accession>
<dbReference type="Proteomes" id="UP000050786">
    <property type="component" value="Unassembled WGS sequence"/>
</dbReference>
<proteinExistence type="predicted"/>
<keyword evidence="3" id="KW-1185">Reference proteome</keyword>
<gene>
    <name evidence="2" type="ORF">RUM4293_04601</name>
</gene>
<evidence type="ECO:0000259" key="1">
    <source>
        <dbReference type="Pfam" id="PF20056"/>
    </source>
</evidence>
<sequence>MLGKNTLKRHAELVDQMATHVGVDLEDSAIGGDVSIDQISDAVLRCSDCSNPDHCAQFLAQSAQGQKTPEYCRNTSLFDRLTSLSESKRDG</sequence>